<dbReference type="Proteomes" id="UP000267019">
    <property type="component" value="Unassembled WGS sequence"/>
</dbReference>
<keyword evidence="2" id="KW-1185">Reference proteome</keyword>
<evidence type="ECO:0000313" key="1">
    <source>
        <dbReference type="EMBL" id="RKQ88517.1"/>
    </source>
</evidence>
<accession>A0A660L3J7</accession>
<dbReference type="AlphaFoldDB" id="A0A660L3J7"/>
<protein>
    <submittedName>
        <fullName evidence="1">Uncharacterized protein</fullName>
    </submittedName>
</protein>
<organism evidence="1 2">
    <name type="scientific">Brockia lithotrophica</name>
    <dbReference type="NCBI Taxonomy" id="933949"/>
    <lineage>
        <taxon>Bacteria</taxon>
        <taxon>Bacillati</taxon>
        <taxon>Bacillota</taxon>
        <taxon>Bacilli</taxon>
        <taxon>Bacillales</taxon>
        <taxon>Bacillales Family X. Incertae Sedis</taxon>
        <taxon>Brockia</taxon>
    </lineage>
</organism>
<gene>
    <name evidence="1" type="ORF">C7438_0150</name>
</gene>
<reference evidence="1 2" key="1">
    <citation type="submission" date="2018-10" db="EMBL/GenBank/DDBJ databases">
        <title>Genomic Encyclopedia of Type Strains, Phase IV (KMG-IV): sequencing the most valuable type-strain genomes for metagenomic binning, comparative biology and taxonomic classification.</title>
        <authorList>
            <person name="Goeker M."/>
        </authorList>
    </citation>
    <scope>NUCLEOTIDE SEQUENCE [LARGE SCALE GENOMIC DNA]</scope>
    <source>
        <strain evidence="1 2">DSM 22653</strain>
    </source>
</reference>
<name>A0A660L3J7_9BACL</name>
<sequence length="147" mass="16729">MPNPPTSPPRARFWSARENDGVAVWFGHVGEDGAFRSVYSAAFLSRAVPPNLARLRTAVRFFRATQAQVSLSEISFFLERLGVLGEGREWTRPLFRTYREPYAEYLAAWDPQKRLFVLGVRFDVSPLTWPEPRQSGNSQKNGVPRST</sequence>
<dbReference type="EMBL" id="RBIJ01000001">
    <property type="protein sequence ID" value="RKQ88517.1"/>
    <property type="molecule type" value="Genomic_DNA"/>
</dbReference>
<evidence type="ECO:0000313" key="2">
    <source>
        <dbReference type="Proteomes" id="UP000267019"/>
    </source>
</evidence>
<comment type="caution">
    <text evidence="1">The sequence shown here is derived from an EMBL/GenBank/DDBJ whole genome shotgun (WGS) entry which is preliminary data.</text>
</comment>
<proteinExistence type="predicted"/>